<proteinExistence type="predicted"/>
<dbReference type="InParanoid" id="A0A6I8TJ13"/>
<reference evidence="1" key="2">
    <citation type="submission" date="2020-05" db="UniProtKB">
        <authorList>
            <consortium name="EnsemblMetazoa"/>
        </authorList>
    </citation>
    <scope>IDENTIFICATION</scope>
    <source>
        <strain evidence="1">LVP_AGWG</strain>
    </source>
</reference>
<dbReference type="Proteomes" id="UP000008820">
    <property type="component" value="Chromosome 1"/>
</dbReference>
<dbReference type="AlphaFoldDB" id="A0A6I8TJ13"/>
<dbReference type="OrthoDB" id="8067731at2759"/>
<protein>
    <submittedName>
        <fullName evidence="1">Uncharacterized protein</fullName>
    </submittedName>
</protein>
<dbReference type="EnsemblMetazoa" id="AAEL010406-RB">
    <property type="protein sequence ID" value="AAEL010406-PB"/>
    <property type="gene ID" value="AAEL010406"/>
</dbReference>
<evidence type="ECO:0000313" key="1">
    <source>
        <dbReference type="EnsemblMetazoa" id="AAEL010406-PB"/>
    </source>
</evidence>
<organism evidence="1 2">
    <name type="scientific">Aedes aegypti</name>
    <name type="common">Yellowfever mosquito</name>
    <name type="synonym">Culex aegypti</name>
    <dbReference type="NCBI Taxonomy" id="7159"/>
    <lineage>
        <taxon>Eukaryota</taxon>
        <taxon>Metazoa</taxon>
        <taxon>Ecdysozoa</taxon>
        <taxon>Arthropoda</taxon>
        <taxon>Hexapoda</taxon>
        <taxon>Insecta</taxon>
        <taxon>Pterygota</taxon>
        <taxon>Neoptera</taxon>
        <taxon>Endopterygota</taxon>
        <taxon>Diptera</taxon>
        <taxon>Nematocera</taxon>
        <taxon>Culicoidea</taxon>
        <taxon>Culicidae</taxon>
        <taxon>Culicinae</taxon>
        <taxon>Aedini</taxon>
        <taxon>Aedes</taxon>
        <taxon>Stegomyia</taxon>
    </lineage>
</organism>
<name>A0A6I8TJ13_AEDAE</name>
<keyword evidence="2" id="KW-1185">Reference proteome</keyword>
<sequence length="334" mass="38151">MIEDDIEHEDFWQNIGRQLDDALLASIQKTGTAFTIFMHSLPNYNRAMVFEVIDIFKTKVLEPLMTIACEVITPVIPEQERASTLNNLMKITQAFDAVNTEHKFVKLLKEECHFQVPVLDQVNSELIPVETDGCVELIEKSKSNVYIGLERFFSTFFSIEANIEALLDNHQQIITASPEDLNDNFVKGKFWKQKTANRPGQICIPYFIFADSFEINNPLGSKAGKQALTGFYLNFPSLPRHINGTIENMFLIQFVYSAVEKSFSNEEILKTLIQEIIHLEKTPLKIRVKGEDRSVYFIFGGLRGDNLGLNSLLDYSRSFVANHPCRPQAMSREE</sequence>
<accession>A0A6I8TJ13</accession>
<reference evidence="1 2" key="1">
    <citation type="submission" date="2017-06" db="EMBL/GenBank/DDBJ databases">
        <title>Aedes aegypti genome working group (AGWG) sequencing and assembly.</title>
        <authorList>
            <consortium name="Aedes aegypti Genome Working Group (AGWG)"/>
            <person name="Matthews B.J."/>
        </authorList>
    </citation>
    <scope>NUCLEOTIDE SEQUENCE [LARGE SCALE GENOMIC DNA]</scope>
    <source>
        <strain evidence="1 2">LVP_AGWG</strain>
    </source>
</reference>
<gene>
    <name evidence="1" type="primary">5573311</name>
</gene>
<evidence type="ECO:0000313" key="2">
    <source>
        <dbReference type="Proteomes" id="UP000008820"/>
    </source>
</evidence>